<dbReference type="Proteomes" id="UP000587527">
    <property type="component" value="Unassembled WGS sequence"/>
</dbReference>
<gene>
    <name evidence="3" type="ORF">F4553_002157</name>
</gene>
<dbReference type="Gene3D" id="3.10.180.10">
    <property type="entry name" value="2,3-Dihydroxybiphenyl 1,2-Dioxygenase, domain 1"/>
    <property type="match status" value="1"/>
</dbReference>
<organism evidence="3 4">
    <name type="scientific">Allocatelliglobosispora scoriae</name>
    <dbReference type="NCBI Taxonomy" id="643052"/>
    <lineage>
        <taxon>Bacteria</taxon>
        <taxon>Bacillati</taxon>
        <taxon>Actinomycetota</taxon>
        <taxon>Actinomycetes</taxon>
        <taxon>Micromonosporales</taxon>
        <taxon>Micromonosporaceae</taxon>
        <taxon>Allocatelliglobosispora</taxon>
    </lineage>
</organism>
<sequence>MDTPMRFQVTVDAERPHELAEWWAETLGWEVEPSNEEFIRKMVDEGFATEDQTMTYKGVLVWKGGAAINRPDGQRMLFQEGPEGRPGDPTTGPSMPERRHNRMHLDLRLGDADRDEVVATLIARGATKLWDGRQGPHTWVTMADPEGNEFCVA</sequence>
<keyword evidence="4" id="KW-1185">Reference proteome</keyword>
<dbReference type="InterPro" id="IPR041581">
    <property type="entry name" value="Glyoxalase_6"/>
</dbReference>
<dbReference type="PANTHER" id="PTHR35908">
    <property type="entry name" value="HYPOTHETICAL FUSION PROTEIN"/>
    <property type="match status" value="1"/>
</dbReference>
<protein>
    <recommendedName>
        <fullName evidence="2">Glyoxalase-like domain-containing protein</fullName>
    </recommendedName>
</protein>
<evidence type="ECO:0000256" key="1">
    <source>
        <dbReference type="SAM" id="MobiDB-lite"/>
    </source>
</evidence>
<comment type="caution">
    <text evidence="3">The sequence shown here is derived from an EMBL/GenBank/DDBJ whole genome shotgun (WGS) entry which is preliminary data.</text>
</comment>
<dbReference type="Pfam" id="PF18029">
    <property type="entry name" value="Glyoxalase_6"/>
    <property type="match status" value="1"/>
</dbReference>
<dbReference type="PANTHER" id="PTHR35908:SF1">
    <property type="entry name" value="CONSERVED PROTEIN"/>
    <property type="match status" value="1"/>
</dbReference>
<feature type="domain" description="Glyoxalase-like" evidence="2">
    <location>
        <begin position="8"/>
        <end position="152"/>
    </location>
</feature>
<dbReference type="AlphaFoldDB" id="A0A841BN20"/>
<feature type="region of interest" description="Disordered" evidence="1">
    <location>
        <begin position="76"/>
        <end position="99"/>
    </location>
</feature>
<dbReference type="SUPFAM" id="SSF54593">
    <property type="entry name" value="Glyoxalase/Bleomycin resistance protein/Dihydroxybiphenyl dioxygenase"/>
    <property type="match status" value="1"/>
</dbReference>
<evidence type="ECO:0000313" key="3">
    <source>
        <dbReference type="EMBL" id="MBB5868778.1"/>
    </source>
</evidence>
<evidence type="ECO:0000313" key="4">
    <source>
        <dbReference type="Proteomes" id="UP000587527"/>
    </source>
</evidence>
<evidence type="ECO:0000259" key="2">
    <source>
        <dbReference type="Pfam" id="PF18029"/>
    </source>
</evidence>
<reference evidence="3 4" key="1">
    <citation type="submission" date="2020-08" db="EMBL/GenBank/DDBJ databases">
        <title>Sequencing the genomes of 1000 actinobacteria strains.</title>
        <authorList>
            <person name="Klenk H.-P."/>
        </authorList>
    </citation>
    <scope>NUCLEOTIDE SEQUENCE [LARGE SCALE GENOMIC DNA]</scope>
    <source>
        <strain evidence="3 4">DSM 45362</strain>
    </source>
</reference>
<name>A0A841BN20_9ACTN</name>
<dbReference type="EMBL" id="JACHMN010000002">
    <property type="protein sequence ID" value="MBB5868778.1"/>
    <property type="molecule type" value="Genomic_DNA"/>
</dbReference>
<accession>A0A841BN20</accession>
<dbReference type="InterPro" id="IPR029068">
    <property type="entry name" value="Glyas_Bleomycin-R_OHBP_Dase"/>
</dbReference>
<proteinExistence type="predicted"/>